<feature type="transmembrane region" description="Helical" evidence="8">
    <location>
        <begin position="91"/>
        <end position="113"/>
    </location>
</feature>
<dbReference type="InterPro" id="IPR044644">
    <property type="entry name" value="DinF-like"/>
</dbReference>
<feature type="transmembrane region" description="Helical" evidence="8">
    <location>
        <begin position="193"/>
        <end position="212"/>
    </location>
</feature>
<comment type="similarity">
    <text evidence="2">Belongs to the multi antimicrobial extrusion (MATE) (TC 2.A.66.1) family.</text>
</comment>
<reference evidence="9 10" key="1">
    <citation type="submission" date="2019-01" db="EMBL/GenBank/DDBJ databases">
        <title>Lactibacter flavus gen. nov., sp. nov., a novel bacterium of the family Propionibacteriaceae isolated from raw milk and dairy products.</title>
        <authorList>
            <person name="Huptas C."/>
            <person name="Wenning M."/>
            <person name="Breitenwieser F."/>
            <person name="Doll E."/>
            <person name="Von Neubeck M."/>
            <person name="Busse H.-J."/>
            <person name="Scherer S."/>
        </authorList>
    </citation>
    <scope>NUCLEOTIDE SEQUENCE [LARGE SCALE GENOMIC DNA]</scope>
    <source>
        <strain evidence="9 10">KCTC 33808</strain>
    </source>
</reference>
<evidence type="ECO:0000256" key="5">
    <source>
        <dbReference type="ARBA" id="ARBA00022692"/>
    </source>
</evidence>
<evidence type="ECO:0000256" key="6">
    <source>
        <dbReference type="ARBA" id="ARBA00022989"/>
    </source>
</evidence>
<dbReference type="Pfam" id="PF01554">
    <property type="entry name" value="MatE"/>
    <property type="match status" value="2"/>
</dbReference>
<feature type="transmembrane region" description="Helical" evidence="8">
    <location>
        <begin position="274"/>
        <end position="297"/>
    </location>
</feature>
<dbReference type="PANTHER" id="PTHR42893:SF46">
    <property type="entry name" value="PROTEIN DETOXIFICATION 44, CHLOROPLASTIC"/>
    <property type="match status" value="1"/>
</dbReference>
<sequence>MAAPERGRALDREILTLAVPAFATLIAEPLLVLADTWIIGRLGTPHLGGLTLASSVLTLVVGLSVFLAYGTTATVSRRLGTGDRPGALSGGVDGMVLGALIGLAVAVLLVPGAPWVLGLYGAAPEPTALGASYLRVVAFGLPAQLVMLAATGVLRGLQDTRTPLRVVVTINLLNIALNVALVLGLGLGMPGAALGTVVSQWVGASIMGWVVLRAAQREGVRLGFAPGGVLAAARLGGWLVVRNGTLQAALLLTTFTAASLGTASLAAHQVVATVWSTVAFALDAFAIAAQAMVGLRLGAGDEAGARGVLGRVIAWGVGLGVVVGLVIVALRGPIAGAFSPDPAVHAVAAGALLVLAALAPVGAVAFQLDGVLIGAGDARFLALAGLVTTAVYAPFALAVWATGAGLAWLWAAYGVWLLARGAVLGLRTRSSAWLRLGA</sequence>
<dbReference type="CDD" id="cd13136">
    <property type="entry name" value="MATE_DinF_like"/>
    <property type="match status" value="1"/>
</dbReference>
<dbReference type="PANTHER" id="PTHR42893">
    <property type="entry name" value="PROTEIN DETOXIFICATION 44, CHLOROPLASTIC-RELATED"/>
    <property type="match status" value="1"/>
</dbReference>
<evidence type="ECO:0000256" key="4">
    <source>
        <dbReference type="ARBA" id="ARBA00022475"/>
    </source>
</evidence>
<feature type="transmembrane region" description="Helical" evidence="8">
    <location>
        <begin position="407"/>
        <end position="426"/>
    </location>
</feature>
<dbReference type="GO" id="GO:0015297">
    <property type="term" value="F:antiporter activity"/>
    <property type="evidence" value="ECO:0007669"/>
    <property type="project" value="InterPro"/>
</dbReference>
<feature type="transmembrane region" description="Helical" evidence="8">
    <location>
        <begin position="166"/>
        <end position="187"/>
    </location>
</feature>
<feature type="transmembrane region" description="Helical" evidence="8">
    <location>
        <begin position="50"/>
        <end position="70"/>
    </location>
</feature>
<name>A0A4Q9KCD2_9ACTN</name>
<gene>
    <name evidence="9" type="ORF">ET989_10640</name>
</gene>
<comment type="caution">
    <text evidence="9">The sequence shown here is derived from an EMBL/GenBank/DDBJ whole genome shotgun (WGS) entry which is preliminary data.</text>
</comment>
<proteinExistence type="inferred from homology"/>
<dbReference type="GO" id="GO:0042910">
    <property type="term" value="F:xenobiotic transmembrane transporter activity"/>
    <property type="evidence" value="ECO:0007669"/>
    <property type="project" value="InterPro"/>
</dbReference>
<keyword evidence="7 8" id="KW-0472">Membrane</keyword>
<evidence type="ECO:0000256" key="8">
    <source>
        <dbReference type="SAM" id="Phobius"/>
    </source>
</evidence>
<evidence type="ECO:0000256" key="1">
    <source>
        <dbReference type="ARBA" id="ARBA00004651"/>
    </source>
</evidence>
<keyword evidence="3" id="KW-0813">Transport</keyword>
<keyword evidence="10" id="KW-1185">Reference proteome</keyword>
<dbReference type="InterPro" id="IPR048279">
    <property type="entry name" value="MdtK-like"/>
</dbReference>
<keyword evidence="4" id="KW-1003">Cell membrane</keyword>
<feature type="transmembrane region" description="Helical" evidence="8">
    <location>
        <begin position="133"/>
        <end position="154"/>
    </location>
</feature>
<dbReference type="NCBIfam" id="TIGR00797">
    <property type="entry name" value="matE"/>
    <property type="match status" value="1"/>
</dbReference>
<dbReference type="EMBL" id="SDMQ01000010">
    <property type="protein sequence ID" value="TBT83767.1"/>
    <property type="molecule type" value="Genomic_DNA"/>
</dbReference>
<comment type="subcellular location">
    <subcellularLocation>
        <location evidence="1">Cell membrane</location>
        <topology evidence="1">Multi-pass membrane protein</topology>
    </subcellularLocation>
</comment>
<dbReference type="PIRSF" id="PIRSF006603">
    <property type="entry name" value="DinF"/>
    <property type="match status" value="1"/>
</dbReference>
<dbReference type="AlphaFoldDB" id="A0A4Q9KCD2"/>
<organism evidence="9 10">
    <name type="scientific">Propioniciclava sinopodophylli</name>
    <dbReference type="NCBI Taxonomy" id="1837344"/>
    <lineage>
        <taxon>Bacteria</taxon>
        <taxon>Bacillati</taxon>
        <taxon>Actinomycetota</taxon>
        <taxon>Actinomycetes</taxon>
        <taxon>Propionibacteriales</taxon>
        <taxon>Propionibacteriaceae</taxon>
        <taxon>Propioniciclava</taxon>
    </lineage>
</organism>
<feature type="transmembrane region" description="Helical" evidence="8">
    <location>
        <begin position="380"/>
        <end position="401"/>
    </location>
</feature>
<feature type="transmembrane region" description="Helical" evidence="8">
    <location>
        <begin position="343"/>
        <end position="368"/>
    </location>
</feature>
<feature type="transmembrane region" description="Helical" evidence="8">
    <location>
        <begin position="309"/>
        <end position="331"/>
    </location>
</feature>
<evidence type="ECO:0000256" key="3">
    <source>
        <dbReference type="ARBA" id="ARBA00022448"/>
    </source>
</evidence>
<dbReference type="RefSeq" id="WP_131168750.1">
    <property type="nucleotide sequence ID" value="NZ_SDMQ01000010.1"/>
</dbReference>
<dbReference type="Proteomes" id="UP000292373">
    <property type="component" value="Unassembled WGS sequence"/>
</dbReference>
<evidence type="ECO:0000313" key="9">
    <source>
        <dbReference type="EMBL" id="TBT83767.1"/>
    </source>
</evidence>
<protein>
    <submittedName>
        <fullName evidence="9">MATE family efflux transporter</fullName>
    </submittedName>
</protein>
<accession>A0A4Q9KCD2</accession>
<evidence type="ECO:0000256" key="7">
    <source>
        <dbReference type="ARBA" id="ARBA00023136"/>
    </source>
</evidence>
<keyword evidence="5 8" id="KW-0812">Transmembrane</keyword>
<dbReference type="InterPro" id="IPR002528">
    <property type="entry name" value="MATE_fam"/>
</dbReference>
<keyword evidence="6 8" id="KW-1133">Transmembrane helix</keyword>
<evidence type="ECO:0000313" key="10">
    <source>
        <dbReference type="Proteomes" id="UP000292373"/>
    </source>
</evidence>
<evidence type="ECO:0000256" key="2">
    <source>
        <dbReference type="ARBA" id="ARBA00010199"/>
    </source>
</evidence>
<dbReference type="OrthoDB" id="5242355at2"/>
<dbReference type="GO" id="GO:0005886">
    <property type="term" value="C:plasma membrane"/>
    <property type="evidence" value="ECO:0007669"/>
    <property type="project" value="UniProtKB-SubCell"/>
</dbReference>